<organism evidence="1 2">
    <name type="scientific">Shimia litoralis</name>
    <dbReference type="NCBI Taxonomy" id="420403"/>
    <lineage>
        <taxon>Bacteria</taxon>
        <taxon>Pseudomonadati</taxon>
        <taxon>Pseudomonadota</taxon>
        <taxon>Alphaproteobacteria</taxon>
        <taxon>Rhodobacterales</taxon>
        <taxon>Roseobacteraceae</taxon>
    </lineage>
</organism>
<dbReference type="AlphaFoldDB" id="A0A4U7MR18"/>
<reference evidence="1 2" key="1">
    <citation type="submission" date="2019-04" db="EMBL/GenBank/DDBJ databases">
        <title>Genome sequence of Pelagicola litoralis CL-ES2.</title>
        <authorList>
            <person name="Cao J."/>
        </authorList>
    </citation>
    <scope>NUCLEOTIDE SEQUENCE [LARGE SCALE GENOMIC DNA]</scope>
    <source>
        <strain evidence="1 2">CL-ES2</strain>
    </source>
</reference>
<evidence type="ECO:0000313" key="2">
    <source>
        <dbReference type="Proteomes" id="UP000306575"/>
    </source>
</evidence>
<comment type="caution">
    <text evidence="1">The sequence shown here is derived from an EMBL/GenBank/DDBJ whole genome shotgun (WGS) entry which is preliminary data.</text>
</comment>
<dbReference type="Proteomes" id="UP000306575">
    <property type="component" value="Unassembled WGS sequence"/>
</dbReference>
<accession>A0A4U7MR18</accession>
<protein>
    <submittedName>
        <fullName evidence="1">Uncharacterized protein</fullName>
    </submittedName>
</protein>
<evidence type="ECO:0000313" key="1">
    <source>
        <dbReference type="EMBL" id="TKZ15400.1"/>
    </source>
</evidence>
<name>A0A4U7MR18_9RHOB</name>
<dbReference type="EMBL" id="SULI01000078">
    <property type="protein sequence ID" value="TKZ15400.1"/>
    <property type="molecule type" value="Genomic_DNA"/>
</dbReference>
<sequence length="92" mass="9212">MASCVIVGTFLSACVEDTGSAMSTVTPADKACLAAVAQTTGNSEVRLLSSEFSEAGTFVKVGVGPDAAPWQCIAYSDGATDAIMSLTNEGSA</sequence>
<dbReference type="OrthoDB" id="8454614at2"/>
<keyword evidence="2" id="KW-1185">Reference proteome</keyword>
<proteinExistence type="predicted"/>
<gene>
    <name evidence="1" type="ORF">FAP39_17415</name>
</gene>